<feature type="modified residue" description="Phosphohistidine; by HPr" evidence="5">
    <location>
        <position position="68"/>
    </location>
</feature>
<dbReference type="PROSITE" id="PS51095">
    <property type="entry name" value="PTS_EIIA_TYPE_3"/>
    <property type="match status" value="1"/>
</dbReference>
<keyword evidence="3" id="KW-0808">Transferase</keyword>
<organism evidence="6 7">
    <name type="scientific">Ornithinibacillus massiliensis</name>
    <dbReference type="NCBI Taxonomy" id="1944633"/>
    <lineage>
        <taxon>Bacteria</taxon>
        <taxon>Bacillati</taxon>
        <taxon>Bacillota</taxon>
        <taxon>Bacilli</taxon>
        <taxon>Bacillales</taxon>
        <taxon>Bacillaceae</taxon>
        <taxon>Ornithinibacillus</taxon>
    </lineage>
</organism>
<keyword evidence="1" id="KW-0813">Transport</keyword>
<evidence type="ECO:0000256" key="5">
    <source>
        <dbReference type="PROSITE-ProRule" id="PRU00418"/>
    </source>
</evidence>
<evidence type="ECO:0000256" key="4">
    <source>
        <dbReference type="ARBA" id="ARBA00022683"/>
    </source>
</evidence>
<keyword evidence="4" id="KW-0598">Phosphotransferase system</keyword>
<name>A0ABS5M926_9BACI</name>
<dbReference type="PANTHER" id="PTHR34382">
    <property type="entry name" value="PTS SYSTEM N,N'-DIACETYLCHITOBIOSE-SPECIFIC EIIA COMPONENT"/>
    <property type="match status" value="1"/>
</dbReference>
<dbReference type="InterPro" id="IPR003188">
    <property type="entry name" value="PTS_IIA_lac/cel"/>
</dbReference>
<dbReference type="CDD" id="cd00215">
    <property type="entry name" value="PTS_IIA_lac"/>
    <property type="match status" value="1"/>
</dbReference>
<dbReference type="Pfam" id="PF02255">
    <property type="entry name" value="PTS_IIA"/>
    <property type="match status" value="1"/>
</dbReference>
<sequence length="96" mass="10637">MGIIIHGGNARSSAMRAIAEAKNANFGEAEKLIEESNEELNKAHRIQTDLIQAESRGEKTEISLLMVHAQDHLMNAMTVRDLAIEIIDLTKKTINI</sequence>
<dbReference type="RefSeq" id="WP_211741198.1">
    <property type="nucleotide sequence ID" value="NZ_JAGXBY010000001.1"/>
</dbReference>
<dbReference type="InterPro" id="IPR036542">
    <property type="entry name" value="PTS_IIA_lac/cel_sf"/>
</dbReference>
<reference evidence="6 7" key="1">
    <citation type="submission" date="2021-05" db="EMBL/GenBank/DDBJ databases">
        <title>Ornithinibacillus massiliensis sp. nov.</title>
        <authorList>
            <person name="Iwaza R."/>
            <person name="Lagier J.-C."/>
            <person name="Raoult D."/>
        </authorList>
    </citation>
    <scope>NUCLEOTIDE SEQUENCE [LARGE SCALE GENOMIC DNA]</scope>
    <source>
        <strain evidence="6 7">Marseille-P3601</strain>
    </source>
</reference>
<dbReference type="SUPFAM" id="SSF46973">
    <property type="entry name" value="Enzyme IIa from lactose specific PTS, IIa-lac"/>
    <property type="match status" value="1"/>
</dbReference>
<accession>A0ABS5M926</accession>
<comment type="caution">
    <text evidence="6">The sequence shown here is derived from an EMBL/GenBank/DDBJ whole genome shotgun (WGS) entry which is preliminary data.</text>
</comment>
<dbReference type="PIRSF" id="PIRSF000699">
    <property type="entry name" value="PTS_IILac_III"/>
    <property type="match status" value="1"/>
</dbReference>
<dbReference type="EMBL" id="JAGXBY010000001">
    <property type="protein sequence ID" value="MBS3678810.1"/>
    <property type="molecule type" value="Genomic_DNA"/>
</dbReference>
<dbReference type="Gene3D" id="1.20.58.80">
    <property type="entry name" value="Phosphotransferase system, lactose/cellobiose-type IIA subunit"/>
    <property type="match status" value="1"/>
</dbReference>
<dbReference type="PANTHER" id="PTHR34382:SF7">
    <property type="entry name" value="PTS SYSTEM N,N'-DIACETYLCHITOBIOSE-SPECIFIC EIIA COMPONENT"/>
    <property type="match status" value="1"/>
</dbReference>
<evidence type="ECO:0000256" key="2">
    <source>
        <dbReference type="ARBA" id="ARBA00022597"/>
    </source>
</evidence>
<evidence type="ECO:0000313" key="7">
    <source>
        <dbReference type="Proteomes" id="UP000681870"/>
    </source>
</evidence>
<evidence type="ECO:0000313" key="6">
    <source>
        <dbReference type="EMBL" id="MBS3678810.1"/>
    </source>
</evidence>
<protein>
    <submittedName>
        <fullName evidence="6">PTS lactose/cellobiose transporter subunit IIA</fullName>
    </submittedName>
</protein>
<gene>
    <name evidence="6" type="ORF">KGF86_01135</name>
</gene>
<keyword evidence="2" id="KW-0762">Sugar transport</keyword>
<dbReference type="Proteomes" id="UP000681870">
    <property type="component" value="Unassembled WGS sequence"/>
</dbReference>
<proteinExistence type="predicted"/>
<evidence type="ECO:0000256" key="1">
    <source>
        <dbReference type="ARBA" id="ARBA00022448"/>
    </source>
</evidence>
<evidence type="ECO:0000256" key="3">
    <source>
        <dbReference type="ARBA" id="ARBA00022679"/>
    </source>
</evidence>
<keyword evidence="7" id="KW-1185">Reference proteome</keyword>